<dbReference type="OrthoDB" id="427096at2759"/>
<dbReference type="PANTHER" id="PTHR11929:SF145">
    <property type="entry name" value="ALPHA-(1,3)-FUCOSYLTRANSFERASE FUT-1"/>
    <property type="match status" value="1"/>
</dbReference>
<keyword evidence="4 12" id="KW-0328">Glycosyltransferase</keyword>
<dbReference type="Gene3D" id="3.40.50.11660">
    <property type="entry name" value="Glycosyl transferase family 10, C-terminal domain"/>
    <property type="match status" value="1"/>
</dbReference>
<keyword evidence="16" id="KW-1185">Reference proteome</keyword>
<evidence type="ECO:0000256" key="9">
    <source>
        <dbReference type="ARBA" id="ARBA00023136"/>
    </source>
</evidence>
<dbReference type="UniPathway" id="UPA00378"/>
<evidence type="ECO:0000256" key="12">
    <source>
        <dbReference type="RuleBase" id="RU003832"/>
    </source>
</evidence>
<dbReference type="GO" id="GO:0046920">
    <property type="term" value="F:alpha-(1-&gt;3)-fucosyltransferase activity"/>
    <property type="evidence" value="ECO:0007669"/>
    <property type="project" value="TreeGrafter"/>
</dbReference>
<dbReference type="Proteomes" id="UP000268093">
    <property type="component" value="Unassembled WGS sequence"/>
</dbReference>
<evidence type="ECO:0000256" key="1">
    <source>
        <dbReference type="ARBA" id="ARBA00004606"/>
    </source>
</evidence>
<keyword evidence="7" id="KW-0735">Signal-anchor</keyword>
<dbReference type="AlphaFoldDB" id="A0A433BBB1"/>
<comment type="similarity">
    <text evidence="3 12">Belongs to the glycosyltransferase 10 family.</text>
</comment>
<comment type="subcellular location">
    <subcellularLocation>
        <location evidence="11">Endomembrane system</location>
        <topology evidence="11">Single-pass membrane protein</topology>
    </subcellularLocation>
    <subcellularLocation>
        <location evidence="12">Golgi apparatus</location>
        <location evidence="12">Golgi stack membrane</location>
        <topology evidence="12">Single-pass type II membrane protein</topology>
    </subcellularLocation>
    <subcellularLocation>
        <location evidence="1">Membrane</location>
        <topology evidence="1">Single-pass type II membrane protein</topology>
    </subcellularLocation>
</comment>
<evidence type="ECO:0000256" key="7">
    <source>
        <dbReference type="ARBA" id="ARBA00022968"/>
    </source>
</evidence>
<evidence type="ECO:0000256" key="3">
    <source>
        <dbReference type="ARBA" id="ARBA00008919"/>
    </source>
</evidence>
<keyword evidence="10" id="KW-0325">Glycoprotein</keyword>
<dbReference type="PANTHER" id="PTHR11929">
    <property type="entry name" value="ALPHA- 1,3 -FUCOSYLTRANSFERASE"/>
    <property type="match status" value="1"/>
</dbReference>
<organism evidence="15 16">
    <name type="scientific">Jimgerdemannia flammicorona</name>
    <dbReference type="NCBI Taxonomy" id="994334"/>
    <lineage>
        <taxon>Eukaryota</taxon>
        <taxon>Fungi</taxon>
        <taxon>Fungi incertae sedis</taxon>
        <taxon>Mucoromycota</taxon>
        <taxon>Mucoromycotina</taxon>
        <taxon>Endogonomycetes</taxon>
        <taxon>Endogonales</taxon>
        <taxon>Endogonaceae</taxon>
        <taxon>Jimgerdemannia</taxon>
    </lineage>
</organism>
<dbReference type="GO" id="GO:0032580">
    <property type="term" value="C:Golgi cisterna membrane"/>
    <property type="evidence" value="ECO:0007669"/>
    <property type="project" value="UniProtKB-SubCell"/>
</dbReference>
<evidence type="ECO:0000256" key="11">
    <source>
        <dbReference type="ARBA" id="ARBA00037847"/>
    </source>
</evidence>
<comment type="pathway">
    <text evidence="2">Protein modification; protein glycosylation.</text>
</comment>
<gene>
    <name evidence="15" type="ORF">BC936DRAFT_138984</name>
</gene>
<dbReference type="EMBL" id="RBNI01014095">
    <property type="protein sequence ID" value="RUP23582.1"/>
    <property type="molecule type" value="Genomic_DNA"/>
</dbReference>
<dbReference type="EC" id="2.4.1.-" evidence="12"/>
<feature type="transmembrane region" description="Helical" evidence="12">
    <location>
        <begin position="329"/>
        <end position="349"/>
    </location>
</feature>
<dbReference type="InterPro" id="IPR055270">
    <property type="entry name" value="Glyco_tran_10_C"/>
</dbReference>
<evidence type="ECO:0000259" key="13">
    <source>
        <dbReference type="Pfam" id="PF00852"/>
    </source>
</evidence>
<sequence>MTFDRSKLSDATVVVFHAPDFKSSDLPPKPADKTQPWILNTAESPVNDPWQLDPKKIALFQYSMTYRLDSSFPVGYFSPGIVTDILTPPRVPLSQKSKGAYVAWVVSNCRAKNGRHYYVRELMRYIDVDVYGNGRCVPHKDWPKLHDGKDAHLHDVVAGYKFYLALENSNCQDYVSEKFETALQAGVVPIVDGPADYTPFSPTADAVIRLDDFDSPRDLATYLIKLNADDDLYNKHLAYRFPVGDSRHQDLSPKFLKFWNHTNDNPGTTGWNYEQHGGRCKLCKFAHDVQTGIVKAADVEARALVPDDTCVMRKHMKWKKVFGVRTEPFVQAMPNTLLIVIACTLLVLLSRRWVRRGIAQCWGRQTVRKSSV</sequence>
<dbReference type="InterPro" id="IPR001503">
    <property type="entry name" value="Glyco_trans_10"/>
</dbReference>
<comment type="caution">
    <text evidence="15">The sequence shown here is derived from an EMBL/GenBank/DDBJ whole genome shotgun (WGS) entry which is preliminary data.</text>
</comment>
<feature type="domain" description="Fucosyltransferase N-terminal" evidence="14">
    <location>
        <begin position="2"/>
        <end position="76"/>
    </location>
</feature>
<evidence type="ECO:0000259" key="14">
    <source>
        <dbReference type="Pfam" id="PF17039"/>
    </source>
</evidence>
<evidence type="ECO:0000256" key="6">
    <source>
        <dbReference type="ARBA" id="ARBA00022692"/>
    </source>
</evidence>
<dbReference type="InterPro" id="IPR031481">
    <property type="entry name" value="Glyco_tran_10_N"/>
</dbReference>
<evidence type="ECO:0000256" key="5">
    <source>
        <dbReference type="ARBA" id="ARBA00022679"/>
    </source>
</evidence>
<name>A0A433BBB1_9FUNG</name>
<keyword evidence="6 12" id="KW-0812">Transmembrane</keyword>
<protein>
    <recommendedName>
        <fullName evidence="12">Fucosyltransferase</fullName>
        <ecNumber evidence="12">2.4.1.-</ecNumber>
    </recommendedName>
</protein>
<keyword evidence="8 12" id="KW-1133">Transmembrane helix</keyword>
<evidence type="ECO:0000256" key="2">
    <source>
        <dbReference type="ARBA" id="ARBA00004922"/>
    </source>
</evidence>
<dbReference type="InterPro" id="IPR038577">
    <property type="entry name" value="GT10-like_C_sf"/>
</dbReference>
<reference evidence="15 16" key="1">
    <citation type="journal article" date="2018" name="New Phytol.">
        <title>Phylogenomics of Endogonaceae and evolution of mycorrhizas within Mucoromycota.</title>
        <authorList>
            <person name="Chang Y."/>
            <person name="Desiro A."/>
            <person name="Na H."/>
            <person name="Sandor L."/>
            <person name="Lipzen A."/>
            <person name="Clum A."/>
            <person name="Barry K."/>
            <person name="Grigoriev I.V."/>
            <person name="Martin F.M."/>
            <person name="Stajich J.E."/>
            <person name="Smith M.E."/>
            <person name="Bonito G."/>
            <person name="Spatafora J.W."/>
        </authorList>
    </citation>
    <scope>NUCLEOTIDE SEQUENCE [LARGE SCALE GENOMIC DNA]</scope>
    <source>
        <strain evidence="15 16">GMNB39</strain>
    </source>
</reference>
<dbReference type="SUPFAM" id="SSF53756">
    <property type="entry name" value="UDP-Glycosyltransferase/glycogen phosphorylase"/>
    <property type="match status" value="1"/>
</dbReference>
<dbReference type="Pfam" id="PF17039">
    <property type="entry name" value="Glyco_tran_10_N"/>
    <property type="match status" value="1"/>
</dbReference>
<evidence type="ECO:0000313" key="16">
    <source>
        <dbReference type="Proteomes" id="UP000268093"/>
    </source>
</evidence>
<proteinExistence type="inferred from homology"/>
<keyword evidence="9 12" id="KW-0472">Membrane</keyword>
<keyword evidence="12" id="KW-0333">Golgi apparatus</keyword>
<dbReference type="Pfam" id="PF00852">
    <property type="entry name" value="Glyco_transf_10"/>
    <property type="match status" value="1"/>
</dbReference>
<evidence type="ECO:0000256" key="4">
    <source>
        <dbReference type="ARBA" id="ARBA00022676"/>
    </source>
</evidence>
<evidence type="ECO:0000256" key="10">
    <source>
        <dbReference type="ARBA" id="ARBA00023180"/>
    </source>
</evidence>
<dbReference type="FunFam" id="3.40.50.11660:FF:000002">
    <property type="entry name" value="Alpha-(1,3)-fucosyltransferase"/>
    <property type="match status" value="1"/>
</dbReference>
<evidence type="ECO:0000313" key="15">
    <source>
        <dbReference type="EMBL" id="RUP23582.1"/>
    </source>
</evidence>
<evidence type="ECO:0000256" key="8">
    <source>
        <dbReference type="ARBA" id="ARBA00022989"/>
    </source>
</evidence>
<feature type="domain" description="Fucosyltransferase C-terminal" evidence="13">
    <location>
        <begin position="96"/>
        <end position="286"/>
    </location>
</feature>
<accession>A0A433BBB1</accession>
<keyword evidence="5 12" id="KW-0808">Transferase</keyword>